<feature type="compositionally biased region" description="Acidic residues" evidence="1">
    <location>
        <begin position="51"/>
        <end position="68"/>
    </location>
</feature>
<evidence type="ECO:0000256" key="1">
    <source>
        <dbReference type="SAM" id="MobiDB-lite"/>
    </source>
</evidence>
<sequence length="68" mass="8097">MKREIIQHLKQLLNDPELKRRKGARIILKGLSKNVANRTEIEKDGFRIPEEEQEQLQVQDDEKDEEDN</sequence>
<gene>
    <name evidence="2" type="ORF">EZS28_025797</name>
</gene>
<comment type="caution">
    <text evidence="2">The sequence shown here is derived from an EMBL/GenBank/DDBJ whole genome shotgun (WGS) entry which is preliminary data.</text>
</comment>
<organism evidence="2 3">
    <name type="scientific">Streblomastix strix</name>
    <dbReference type="NCBI Taxonomy" id="222440"/>
    <lineage>
        <taxon>Eukaryota</taxon>
        <taxon>Metamonada</taxon>
        <taxon>Preaxostyla</taxon>
        <taxon>Oxymonadida</taxon>
        <taxon>Streblomastigidae</taxon>
        <taxon>Streblomastix</taxon>
    </lineage>
</organism>
<proteinExistence type="predicted"/>
<protein>
    <submittedName>
        <fullName evidence="2">Uncharacterized protein</fullName>
    </submittedName>
</protein>
<name>A0A5J4V772_9EUKA</name>
<reference evidence="2 3" key="1">
    <citation type="submission" date="2019-03" db="EMBL/GenBank/DDBJ databases">
        <title>Single cell metagenomics reveals metabolic interactions within the superorganism composed of flagellate Streblomastix strix and complex community of Bacteroidetes bacteria on its surface.</title>
        <authorList>
            <person name="Treitli S.C."/>
            <person name="Kolisko M."/>
            <person name="Husnik F."/>
            <person name="Keeling P."/>
            <person name="Hampl V."/>
        </authorList>
    </citation>
    <scope>NUCLEOTIDE SEQUENCE [LARGE SCALE GENOMIC DNA]</scope>
    <source>
        <strain evidence="2">ST1C</strain>
    </source>
</reference>
<evidence type="ECO:0000313" key="2">
    <source>
        <dbReference type="EMBL" id="KAA6378676.1"/>
    </source>
</evidence>
<dbReference type="Proteomes" id="UP000324800">
    <property type="component" value="Unassembled WGS sequence"/>
</dbReference>
<dbReference type="EMBL" id="SNRW01008991">
    <property type="protein sequence ID" value="KAA6378676.1"/>
    <property type="molecule type" value="Genomic_DNA"/>
</dbReference>
<feature type="region of interest" description="Disordered" evidence="1">
    <location>
        <begin position="42"/>
        <end position="68"/>
    </location>
</feature>
<evidence type="ECO:0000313" key="3">
    <source>
        <dbReference type="Proteomes" id="UP000324800"/>
    </source>
</evidence>
<dbReference type="AlphaFoldDB" id="A0A5J4V772"/>
<accession>A0A5J4V772</accession>